<feature type="transmembrane region" description="Helical" evidence="1">
    <location>
        <begin position="71"/>
        <end position="89"/>
    </location>
</feature>
<keyword evidence="1" id="KW-1133">Transmembrane helix</keyword>
<evidence type="ECO:0000313" key="4">
    <source>
        <dbReference type="EMBL" id="MFC6752519.1"/>
    </source>
</evidence>
<feature type="domain" description="DUF8054" evidence="3">
    <location>
        <begin position="135"/>
        <end position="214"/>
    </location>
</feature>
<evidence type="ECO:0000259" key="2">
    <source>
        <dbReference type="Pfam" id="PF26236"/>
    </source>
</evidence>
<feature type="domain" description="DUF8054" evidence="2">
    <location>
        <begin position="33"/>
        <end position="104"/>
    </location>
</feature>
<proteinExistence type="predicted"/>
<sequence>MFRSLIDRDRDEGLDDAIESLRDRVGVLDDAIEPLRRSAYTGENRCIPCTALNSVLVLVAVAAASRRDRRLGVVIGAIGALSIWLRGYVVPGTPRFAPRLAEPLPVEFGHGPAAGDSDSIALTPDRGIDPETVFETLLEAGVVVADGDRLVLADGFYDAWLDRMAELRALSGPELAARTAAASFSDVEGSAHGDRVLLAGDSDAWLDRAVAIAEA</sequence>
<dbReference type="EMBL" id="JBHSWW010000025">
    <property type="protein sequence ID" value="MFC6752519.1"/>
    <property type="molecule type" value="Genomic_DNA"/>
</dbReference>
<protein>
    <submittedName>
        <fullName evidence="4">Uncharacterized protein</fullName>
    </submittedName>
</protein>
<dbReference type="Proteomes" id="UP001596442">
    <property type="component" value="Unassembled WGS sequence"/>
</dbReference>
<evidence type="ECO:0000256" key="1">
    <source>
        <dbReference type="SAM" id="Phobius"/>
    </source>
</evidence>
<organism evidence="4 5">
    <name type="scientific">Halorubrum tibetense</name>
    <dbReference type="NCBI Taxonomy" id="175631"/>
    <lineage>
        <taxon>Archaea</taxon>
        <taxon>Methanobacteriati</taxon>
        <taxon>Methanobacteriota</taxon>
        <taxon>Stenosarchaea group</taxon>
        <taxon>Halobacteria</taxon>
        <taxon>Halobacteriales</taxon>
        <taxon>Haloferacaceae</taxon>
        <taxon>Halorubrum</taxon>
    </lineage>
</organism>
<dbReference type="Pfam" id="PF26238">
    <property type="entry name" value="DUF8054_M"/>
    <property type="match status" value="1"/>
</dbReference>
<keyword evidence="5" id="KW-1185">Reference proteome</keyword>
<evidence type="ECO:0000313" key="5">
    <source>
        <dbReference type="Proteomes" id="UP001596442"/>
    </source>
</evidence>
<keyword evidence="1" id="KW-0472">Membrane</keyword>
<keyword evidence="1" id="KW-0812">Transmembrane</keyword>
<comment type="caution">
    <text evidence="4">The sequence shown here is derived from an EMBL/GenBank/DDBJ whole genome shotgun (WGS) entry which is preliminary data.</text>
</comment>
<reference evidence="4 5" key="1">
    <citation type="journal article" date="2019" name="Int. J. Syst. Evol. Microbiol.">
        <title>The Global Catalogue of Microorganisms (GCM) 10K type strain sequencing project: providing services to taxonomists for standard genome sequencing and annotation.</title>
        <authorList>
            <consortium name="The Broad Institute Genomics Platform"/>
            <consortium name="The Broad Institute Genome Sequencing Center for Infectious Disease"/>
            <person name="Wu L."/>
            <person name="Ma J."/>
        </authorList>
    </citation>
    <scope>NUCLEOTIDE SEQUENCE [LARGE SCALE GENOMIC DNA]</scope>
    <source>
        <strain evidence="4 5">CGMCC 1.3239</strain>
    </source>
</reference>
<gene>
    <name evidence="4" type="ORF">ACFQEU_03405</name>
</gene>
<name>A0ABD5S7X0_9EURY</name>
<accession>A0ABD5S7X0</accession>
<dbReference type="AlphaFoldDB" id="A0ABD5S7X0"/>
<evidence type="ECO:0000259" key="3">
    <source>
        <dbReference type="Pfam" id="PF26238"/>
    </source>
</evidence>
<dbReference type="InterPro" id="IPR058674">
    <property type="entry name" value="DUF8054_N"/>
</dbReference>
<feature type="non-terminal residue" evidence="4">
    <location>
        <position position="215"/>
    </location>
</feature>
<dbReference type="InterPro" id="IPR058775">
    <property type="entry name" value="DUF8054_M"/>
</dbReference>
<dbReference type="Pfam" id="PF26236">
    <property type="entry name" value="DUF8054_N"/>
    <property type="match status" value="1"/>
</dbReference>